<gene>
    <name evidence="2" type="ORF">AVEN_224475_1</name>
</gene>
<protein>
    <submittedName>
        <fullName evidence="2">Uncharacterized protein</fullName>
    </submittedName>
</protein>
<feature type="transmembrane region" description="Helical" evidence="1">
    <location>
        <begin position="7"/>
        <end position="31"/>
    </location>
</feature>
<keyword evidence="1" id="KW-1133">Transmembrane helix</keyword>
<dbReference type="AlphaFoldDB" id="A0A4Y2KHF9"/>
<proteinExistence type="predicted"/>
<accession>A0A4Y2KHF9</accession>
<reference evidence="2 3" key="1">
    <citation type="journal article" date="2019" name="Sci. Rep.">
        <title>Orb-weaving spider Araneus ventricosus genome elucidates the spidroin gene catalogue.</title>
        <authorList>
            <person name="Kono N."/>
            <person name="Nakamura H."/>
            <person name="Ohtoshi R."/>
            <person name="Moran D.A.P."/>
            <person name="Shinohara A."/>
            <person name="Yoshida Y."/>
            <person name="Fujiwara M."/>
            <person name="Mori M."/>
            <person name="Tomita M."/>
            <person name="Arakawa K."/>
        </authorList>
    </citation>
    <scope>NUCLEOTIDE SEQUENCE [LARGE SCALE GENOMIC DNA]</scope>
</reference>
<evidence type="ECO:0000256" key="1">
    <source>
        <dbReference type="SAM" id="Phobius"/>
    </source>
</evidence>
<keyword evidence="3" id="KW-1185">Reference proteome</keyword>
<name>A0A4Y2KHF9_ARAVE</name>
<evidence type="ECO:0000313" key="2">
    <source>
        <dbReference type="EMBL" id="GBN01765.1"/>
    </source>
</evidence>
<keyword evidence="1" id="KW-0812">Transmembrane</keyword>
<sequence>MNRLFDGWTICFILIYIAAVSGTTKIIVLFAPCEDSVTNILHLVRRSVGKHVVLPNISSDVDHPNEFFKNKNLRSSRHDLSDACHWVSEGTVAVLAVSTSNKPWGLIDTNAHQFKLPHLVTTDTCSTSCSLSPPVAPQLLELAIFEYLKDEYLHDVIILHDDIKQGKIQGAHLNTGHSLLTSERR</sequence>
<dbReference type="Proteomes" id="UP000499080">
    <property type="component" value="Unassembled WGS sequence"/>
</dbReference>
<keyword evidence="1" id="KW-0472">Membrane</keyword>
<organism evidence="2 3">
    <name type="scientific">Araneus ventricosus</name>
    <name type="common">Orbweaver spider</name>
    <name type="synonym">Epeira ventricosa</name>
    <dbReference type="NCBI Taxonomy" id="182803"/>
    <lineage>
        <taxon>Eukaryota</taxon>
        <taxon>Metazoa</taxon>
        <taxon>Ecdysozoa</taxon>
        <taxon>Arthropoda</taxon>
        <taxon>Chelicerata</taxon>
        <taxon>Arachnida</taxon>
        <taxon>Araneae</taxon>
        <taxon>Araneomorphae</taxon>
        <taxon>Entelegynae</taxon>
        <taxon>Araneoidea</taxon>
        <taxon>Araneidae</taxon>
        <taxon>Araneus</taxon>
    </lineage>
</organism>
<evidence type="ECO:0000313" key="3">
    <source>
        <dbReference type="Proteomes" id="UP000499080"/>
    </source>
</evidence>
<dbReference type="EMBL" id="BGPR01004645">
    <property type="protein sequence ID" value="GBN01765.1"/>
    <property type="molecule type" value="Genomic_DNA"/>
</dbReference>
<comment type="caution">
    <text evidence="2">The sequence shown here is derived from an EMBL/GenBank/DDBJ whole genome shotgun (WGS) entry which is preliminary data.</text>
</comment>
<dbReference type="OrthoDB" id="6424302at2759"/>